<name>A0AAI9T3I8_SPIME</name>
<dbReference type="GO" id="GO:0015074">
    <property type="term" value="P:DNA integration"/>
    <property type="evidence" value="ECO:0007669"/>
    <property type="project" value="InterPro"/>
</dbReference>
<dbReference type="RefSeq" id="WP_004027722.1">
    <property type="nucleotide sequence ID" value="NZ_AGBZ02000001.1"/>
</dbReference>
<dbReference type="InterPro" id="IPR001584">
    <property type="entry name" value="Integrase_cat-core"/>
</dbReference>
<comment type="caution">
    <text evidence="2">The sequence shown here is derived from an EMBL/GenBank/DDBJ whole genome shotgun (WGS) entry which is preliminary data.</text>
</comment>
<dbReference type="InterPro" id="IPR053392">
    <property type="entry name" value="Transposase_IS30-like"/>
</dbReference>
<dbReference type="GO" id="GO:0005829">
    <property type="term" value="C:cytosol"/>
    <property type="evidence" value="ECO:0007669"/>
    <property type="project" value="TreeGrafter"/>
</dbReference>
<evidence type="ECO:0000313" key="2">
    <source>
        <dbReference type="EMBL" id="KAI92639.1"/>
    </source>
</evidence>
<dbReference type="NCBIfam" id="NF033563">
    <property type="entry name" value="transpos_IS30"/>
    <property type="match status" value="1"/>
</dbReference>
<gene>
    <name evidence="2" type="ORF">SPM_000870</name>
</gene>
<dbReference type="InterPro" id="IPR051917">
    <property type="entry name" value="Transposase-Integrase"/>
</dbReference>
<evidence type="ECO:0000313" key="3">
    <source>
        <dbReference type="Proteomes" id="UP000004057"/>
    </source>
</evidence>
<sequence length="330" mass="39422">MNYKHFSVDERVILSQLLVSKLFQKKNGKPNLAKIAKVMNKHRSTISREISRFCSVKYYNAIEEHKKYLKKRKKCIKHIIFSFNALNFLNEKYNYKHWSPQQICYEYKKIYKIKFPICFKTLYKYIYNGIFSLCKTKLYFKGKKYKTKNNIDKRGQLNNFKTFLESKHDKNEFGWFEMDTIVGKDFKSACLVLTEQLTKFSICKKLRSKTAGEVLKTVKNIFKTDILKKLVKGIITDNGKEFSEWKEIEKIIKSNVYFCDPGTPTQKPLVERINRDLRHWFPKGVDLDAYSQQYYDEIVNIINERPRQCLNWNSAKSLFVNIIQKNLEYI</sequence>
<dbReference type="Proteomes" id="UP000004057">
    <property type="component" value="Unassembled WGS sequence"/>
</dbReference>
<dbReference type="PANTHER" id="PTHR10948:SF23">
    <property type="entry name" value="TRANSPOSASE INSI FOR INSERTION SEQUENCE ELEMENT IS30A-RELATED"/>
    <property type="match status" value="1"/>
</dbReference>
<dbReference type="GO" id="GO:0004803">
    <property type="term" value="F:transposase activity"/>
    <property type="evidence" value="ECO:0007669"/>
    <property type="project" value="TreeGrafter"/>
</dbReference>
<protein>
    <submittedName>
        <fullName evidence="2">Integrase</fullName>
    </submittedName>
</protein>
<dbReference type="InterPro" id="IPR012337">
    <property type="entry name" value="RNaseH-like_sf"/>
</dbReference>
<dbReference type="InterPro" id="IPR036397">
    <property type="entry name" value="RNaseH_sf"/>
</dbReference>
<dbReference type="SUPFAM" id="SSF53098">
    <property type="entry name" value="Ribonuclease H-like"/>
    <property type="match status" value="1"/>
</dbReference>
<reference evidence="2 3" key="1">
    <citation type="journal article" date="2012" name="J. Proteome Res.">
        <title>Application of Spiroplasma melliferum proteogenomic profiling for the discovery of virulence factors and pathogenicity mechanisms in host-associated spiroplasmas.</title>
        <authorList>
            <person name="Alexeev D."/>
            <person name="Kostrjukova E."/>
            <person name="Aliper A."/>
            <person name="Popenko A."/>
            <person name="Bazaleev N."/>
            <person name="Tyakht A."/>
            <person name="Selezneva O."/>
            <person name="Akopian T."/>
            <person name="Prichodko E."/>
            <person name="Kondratov I."/>
            <person name="Chukin M."/>
            <person name="Demina I."/>
            <person name="Galyamina M."/>
            <person name="Kamashev D."/>
            <person name="Vanyushkina A."/>
            <person name="Ladygina V."/>
            <person name="Levitskii S."/>
            <person name="Lazarev V."/>
            <person name="Govorun V."/>
        </authorList>
    </citation>
    <scope>NUCLEOTIDE SEQUENCE [LARGE SCALE GENOMIC DNA]</scope>
    <source>
        <strain evidence="2 3">KC3</strain>
    </source>
</reference>
<dbReference type="Gene3D" id="3.30.420.10">
    <property type="entry name" value="Ribonuclease H-like superfamily/Ribonuclease H"/>
    <property type="match status" value="1"/>
</dbReference>
<proteinExistence type="predicted"/>
<dbReference type="AlphaFoldDB" id="A0AAI9T3I8"/>
<organism evidence="2 3">
    <name type="scientific">Spiroplasma melliferum KC3</name>
    <dbReference type="NCBI Taxonomy" id="570509"/>
    <lineage>
        <taxon>Bacteria</taxon>
        <taxon>Bacillati</taxon>
        <taxon>Mycoplasmatota</taxon>
        <taxon>Mollicutes</taxon>
        <taxon>Entomoplasmatales</taxon>
        <taxon>Spiroplasmataceae</taxon>
        <taxon>Spiroplasma</taxon>
    </lineage>
</organism>
<dbReference type="PROSITE" id="PS50994">
    <property type="entry name" value="INTEGRASE"/>
    <property type="match status" value="1"/>
</dbReference>
<feature type="domain" description="Integrase catalytic" evidence="1">
    <location>
        <begin position="168"/>
        <end position="323"/>
    </location>
</feature>
<accession>A0AAI9T3I8</accession>
<dbReference type="GO" id="GO:0003676">
    <property type="term" value="F:nucleic acid binding"/>
    <property type="evidence" value="ECO:0007669"/>
    <property type="project" value="InterPro"/>
</dbReference>
<dbReference type="PANTHER" id="PTHR10948">
    <property type="entry name" value="TRANSPOSASE"/>
    <property type="match status" value="1"/>
</dbReference>
<dbReference type="EMBL" id="AGBZ02000001">
    <property type="protein sequence ID" value="KAI92639.1"/>
    <property type="molecule type" value="Genomic_DNA"/>
</dbReference>
<dbReference type="GO" id="GO:0032196">
    <property type="term" value="P:transposition"/>
    <property type="evidence" value="ECO:0007669"/>
    <property type="project" value="TreeGrafter"/>
</dbReference>
<evidence type="ECO:0000259" key="1">
    <source>
        <dbReference type="PROSITE" id="PS50994"/>
    </source>
</evidence>